<dbReference type="PROSITE" id="PS00383">
    <property type="entry name" value="TYR_PHOSPHATASE_1"/>
    <property type="match status" value="1"/>
</dbReference>
<dbReference type="EMBL" id="DVNM01000001">
    <property type="protein sequence ID" value="HIU68327.1"/>
    <property type="molecule type" value="Genomic_DNA"/>
</dbReference>
<dbReference type="InterPro" id="IPR016130">
    <property type="entry name" value="Tyr_Pase_AS"/>
</dbReference>
<evidence type="ECO:0000313" key="2">
    <source>
        <dbReference type="EMBL" id="HIU68327.1"/>
    </source>
</evidence>
<sequence length="370" mass="40125">MSFVKKSCSALLVLVLLAGLFAGCTQAQPAAQADAVLSAVSPVEETVDLHTFGQKTFLSGPNALLGLYAGGQKEKSRPLAVEFSWTYAGDAKDGFTLSLSEAADMTDSVTYTTNETRLSVYNLKIGTTYYWTVSTADTQSAVASFTTSDQAPRNLYVDGVTNVRDLGGWETQNGSRTKQGMIYRCGRLNESDTDTVNIEITDSGRQTMLDTLGIRTEIDVRMAATKETGGITASPLGDSVVYINCPMEWDGKMFADNQAQILKIFSVLADENSYPLIIHCNIGTDRTGMLSFLINALLGVPEESLYKDYLFSNFGNIGGKRPLKNLLNADYYQAVMDSKGQTLSEKTYNCLLGIGVPGEQLDRVIELLSA</sequence>
<dbReference type="InterPro" id="IPR026893">
    <property type="entry name" value="Tyr/Ser_Pase_IphP-type"/>
</dbReference>
<evidence type="ECO:0000313" key="3">
    <source>
        <dbReference type="Proteomes" id="UP000824125"/>
    </source>
</evidence>
<name>A0A9D1SMG2_9FIRM</name>
<dbReference type="AlphaFoldDB" id="A0A9D1SMG2"/>
<dbReference type="Pfam" id="PF13350">
    <property type="entry name" value="Y_phosphatase3"/>
    <property type="match status" value="1"/>
</dbReference>
<dbReference type="Gene3D" id="3.90.190.10">
    <property type="entry name" value="Protein tyrosine phosphatase superfamily"/>
    <property type="match status" value="1"/>
</dbReference>
<feature type="signal peptide" evidence="1">
    <location>
        <begin position="1"/>
        <end position="27"/>
    </location>
</feature>
<protein>
    <submittedName>
        <fullName evidence="2">Tyrosine-protein phosphatase</fullName>
    </submittedName>
</protein>
<dbReference type="InterPro" id="IPR013783">
    <property type="entry name" value="Ig-like_fold"/>
</dbReference>
<dbReference type="PROSITE" id="PS51257">
    <property type="entry name" value="PROKAR_LIPOPROTEIN"/>
    <property type="match status" value="1"/>
</dbReference>
<dbReference type="Gene3D" id="2.60.40.10">
    <property type="entry name" value="Immunoglobulins"/>
    <property type="match status" value="1"/>
</dbReference>
<reference evidence="2" key="1">
    <citation type="submission" date="2020-10" db="EMBL/GenBank/DDBJ databases">
        <authorList>
            <person name="Gilroy R."/>
        </authorList>
    </citation>
    <scope>NUCLEOTIDE SEQUENCE</scope>
    <source>
        <strain evidence="2">CHK176-6737</strain>
    </source>
</reference>
<dbReference type="SUPFAM" id="SSF49265">
    <property type="entry name" value="Fibronectin type III"/>
    <property type="match status" value="1"/>
</dbReference>
<keyword evidence="1" id="KW-0732">Signal</keyword>
<feature type="chain" id="PRO_5039601326" evidence="1">
    <location>
        <begin position="28"/>
        <end position="370"/>
    </location>
</feature>
<accession>A0A9D1SMG2</accession>
<dbReference type="InterPro" id="IPR029021">
    <property type="entry name" value="Prot-tyrosine_phosphatase-like"/>
</dbReference>
<proteinExistence type="predicted"/>
<dbReference type="GO" id="GO:0004721">
    <property type="term" value="F:phosphoprotein phosphatase activity"/>
    <property type="evidence" value="ECO:0007669"/>
    <property type="project" value="InterPro"/>
</dbReference>
<comment type="caution">
    <text evidence="2">The sequence shown here is derived from an EMBL/GenBank/DDBJ whole genome shotgun (WGS) entry which is preliminary data.</text>
</comment>
<dbReference type="Proteomes" id="UP000824125">
    <property type="component" value="Unassembled WGS sequence"/>
</dbReference>
<reference evidence="2" key="2">
    <citation type="journal article" date="2021" name="PeerJ">
        <title>Extensive microbial diversity within the chicken gut microbiome revealed by metagenomics and culture.</title>
        <authorList>
            <person name="Gilroy R."/>
            <person name="Ravi A."/>
            <person name="Getino M."/>
            <person name="Pursley I."/>
            <person name="Horton D.L."/>
            <person name="Alikhan N.F."/>
            <person name="Baker D."/>
            <person name="Gharbi K."/>
            <person name="Hall N."/>
            <person name="Watson M."/>
            <person name="Adriaenssens E.M."/>
            <person name="Foster-Nyarko E."/>
            <person name="Jarju S."/>
            <person name="Secka A."/>
            <person name="Antonio M."/>
            <person name="Oren A."/>
            <person name="Chaudhuri R.R."/>
            <person name="La Ragione R."/>
            <person name="Hildebrand F."/>
            <person name="Pallen M.J."/>
        </authorList>
    </citation>
    <scope>NUCLEOTIDE SEQUENCE</scope>
    <source>
        <strain evidence="2">CHK176-6737</strain>
    </source>
</reference>
<dbReference type="InterPro" id="IPR036116">
    <property type="entry name" value="FN3_sf"/>
</dbReference>
<dbReference type="SUPFAM" id="SSF52799">
    <property type="entry name" value="(Phosphotyrosine protein) phosphatases II"/>
    <property type="match status" value="1"/>
</dbReference>
<evidence type="ECO:0000256" key="1">
    <source>
        <dbReference type="SAM" id="SignalP"/>
    </source>
</evidence>
<gene>
    <name evidence="2" type="ORF">IAD23_00015</name>
</gene>
<organism evidence="2 3">
    <name type="scientific">Candidatus Scybalenecus merdavium</name>
    <dbReference type="NCBI Taxonomy" id="2840939"/>
    <lineage>
        <taxon>Bacteria</taxon>
        <taxon>Bacillati</taxon>
        <taxon>Bacillota</taxon>
        <taxon>Clostridia</taxon>
        <taxon>Eubacteriales</taxon>
        <taxon>Oscillospiraceae</taxon>
        <taxon>Oscillospiraceae incertae sedis</taxon>
        <taxon>Candidatus Scybalenecus</taxon>
    </lineage>
</organism>